<comment type="caution">
    <text evidence="4">The sequence shown here is derived from an EMBL/GenBank/DDBJ whole genome shotgun (WGS) entry which is preliminary data.</text>
</comment>
<dbReference type="SUPFAM" id="SSF51306">
    <property type="entry name" value="LexA/Signal peptidase"/>
    <property type="match status" value="1"/>
</dbReference>
<organism evidence="4 5">
    <name type="scientific">Acrocarpospora phusangensis</name>
    <dbReference type="NCBI Taxonomy" id="1070424"/>
    <lineage>
        <taxon>Bacteria</taxon>
        <taxon>Bacillati</taxon>
        <taxon>Actinomycetota</taxon>
        <taxon>Actinomycetes</taxon>
        <taxon>Streptosporangiales</taxon>
        <taxon>Streptosporangiaceae</taxon>
        <taxon>Acrocarpospora</taxon>
    </lineage>
</organism>
<evidence type="ECO:0000259" key="3">
    <source>
        <dbReference type="Pfam" id="PF10502"/>
    </source>
</evidence>
<reference evidence="4" key="1">
    <citation type="submission" date="2021-01" db="EMBL/GenBank/DDBJ databases">
        <title>Whole genome shotgun sequence of Acrocarpospora phusangensis NBRC 108782.</title>
        <authorList>
            <person name="Komaki H."/>
            <person name="Tamura T."/>
        </authorList>
    </citation>
    <scope>NUCLEOTIDE SEQUENCE</scope>
    <source>
        <strain evidence="4">NBRC 108782</strain>
    </source>
</reference>
<feature type="domain" description="Peptidase S26" evidence="3">
    <location>
        <begin position="3"/>
        <end position="69"/>
    </location>
</feature>
<sequence>MVLDGQPLEEPYIKEPPASYSRFGPLTVPQGRVWVQGDNRHVSMDSRAYQEGGVENTTLPTSDVVGVVDMG</sequence>
<evidence type="ECO:0000256" key="2">
    <source>
        <dbReference type="SAM" id="MobiDB-lite"/>
    </source>
</evidence>
<protein>
    <recommendedName>
        <fullName evidence="3">Peptidase S26 domain-containing protein</fullName>
    </recommendedName>
</protein>
<dbReference type="PROSITE" id="PS00761">
    <property type="entry name" value="SPASE_I_3"/>
    <property type="match status" value="1"/>
</dbReference>
<dbReference type="AlphaFoldDB" id="A0A919UNL8"/>
<evidence type="ECO:0000313" key="5">
    <source>
        <dbReference type="Proteomes" id="UP000640052"/>
    </source>
</evidence>
<dbReference type="GO" id="GO:0016020">
    <property type="term" value="C:membrane"/>
    <property type="evidence" value="ECO:0007669"/>
    <property type="project" value="InterPro"/>
</dbReference>
<dbReference type="InterPro" id="IPR036286">
    <property type="entry name" value="LexA/Signal_pep-like_sf"/>
</dbReference>
<keyword evidence="1" id="KW-0378">Hydrolase</keyword>
<keyword evidence="5" id="KW-1185">Reference proteome</keyword>
<feature type="region of interest" description="Disordered" evidence="2">
    <location>
        <begin position="1"/>
        <end position="21"/>
    </location>
</feature>
<proteinExistence type="predicted"/>
<dbReference type="Pfam" id="PF10502">
    <property type="entry name" value="Peptidase_S26"/>
    <property type="match status" value="1"/>
</dbReference>
<name>A0A919UNL8_9ACTN</name>
<dbReference type="GO" id="GO:0004252">
    <property type="term" value="F:serine-type endopeptidase activity"/>
    <property type="evidence" value="ECO:0007669"/>
    <property type="project" value="InterPro"/>
</dbReference>
<dbReference type="InterPro" id="IPR019758">
    <property type="entry name" value="Pept_S26A_signal_pept_1_CS"/>
</dbReference>
<dbReference type="Proteomes" id="UP000640052">
    <property type="component" value="Unassembled WGS sequence"/>
</dbReference>
<evidence type="ECO:0000256" key="1">
    <source>
        <dbReference type="ARBA" id="ARBA00022801"/>
    </source>
</evidence>
<gene>
    <name evidence="4" type="ORF">Aph01nite_69610</name>
</gene>
<accession>A0A919UNL8</accession>
<dbReference type="Gene3D" id="2.10.109.10">
    <property type="entry name" value="Umud Fragment, subunit A"/>
    <property type="match status" value="1"/>
</dbReference>
<dbReference type="EMBL" id="BOOA01000088">
    <property type="protein sequence ID" value="GIH28651.1"/>
    <property type="molecule type" value="Genomic_DNA"/>
</dbReference>
<dbReference type="GO" id="GO:0006465">
    <property type="term" value="P:signal peptide processing"/>
    <property type="evidence" value="ECO:0007669"/>
    <property type="project" value="InterPro"/>
</dbReference>
<dbReference type="InterPro" id="IPR019533">
    <property type="entry name" value="Peptidase_S26"/>
</dbReference>
<evidence type="ECO:0000313" key="4">
    <source>
        <dbReference type="EMBL" id="GIH28651.1"/>
    </source>
</evidence>